<dbReference type="CDD" id="cd14798">
    <property type="entry name" value="RX-CC_like"/>
    <property type="match status" value="1"/>
</dbReference>
<protein>
    <submittedName>
        <fullName evidence="11">Disease resistance protein RPP13</fullName>
    </submittedName>
</protein>
<dbReference type="PRINTS" id="PR00364">
    <property type="entry name" value="DISEASERSIST"/>
</dbReference>
<accession>M8AYH9</accession>
<dbReference type="Gene3D" id="3.40.50.300">
    <property type="entry name" value="P-loop containing nucleotide triphosphate hydrolases"/>
    <property type="match status" value="1"/>
</dbReference>
<dbReference type="InterPro" id="IPR032675">
    <property type="entry name" value="LRR_dom_sf"/>
</dbReference>
<dbReference type="FunFam" id="1.10.10.10:FF:000322">
    <property type="entry name" value="Probable disease resistance protein At1g63360"/>
    <property type="match status" value="1"/>
</dbReference>
<dbReference type="GO" id="GO:0042742">
    <property type="term" value="P:defense response to bacterium"/>
    <property type="evidence" value="ECO:0007669"/>
    <property type="project" value="UniProtKB-ARBA"/>
</dbReference>
<feature type="domain" description="Disease resistance N-terminal" evidence="8">
    <location>
        <begin position="9"/>
        <end position="97"/>
    </location>
</feature>
<keyword evidence="4" id="KW-0547">Nucleotide-binding</keyword>
<dbReference type="Gene3D" id="3.80.10.10">
    <property type="entry name" value="Ribonuclease Inhibitor"/>
    <property type="match status" value="1"/>
</dbReference>
<dbReference type="InterPro" id="IPR055414">
    <property type="entry name" value="LRR_R13L4/SHOC2-like"/>
</dbReference>
<feature type="domain" description="Disease resistance R13L4/SHOC-2-like LRR" evidence="10">
    <location>
        <begin position="546"/>
        <end position="894"/>
    </location>
</feature>
<proteinExistence type="inferred from homology"/>
<evidence type="ECO:0000256" key="1">
    <source>
        <dbReference type="ARBA" id="ARBA00008894"/>
    </source>
</evidence>
<evidence type="ECO:0000256" key="2">
    <source>
        <dbReference type="ARBA" id="ARBA00022614"/>
    </source>
</evidence>
<evidence type="ECO:0000259" key="7">
    <source>
        <dbReference type="Pfam" id="PF00931"/>
    </source>
</evidence>
<evidence type="ECO:0000256" key="3">
    <source>
        <dbReference type="ARBA" id="ARBA00022737"/>
    </source>
</evidence>
<feature type="domain" description="Disease resistance protein winged helix" evidence="9">
    <location>
        <begin position="424"/>
        <end position="494"/>
    </location>
</feature>
<dbReference type="STRING" id="4572.M8AYH9"/>
<evidence type="ECO:0000313" key="11">
    <source>
        <dbReference type="EMBL" id="EMS66199.1"/>
    </source>
</evidence>
<dbReference type="SUPFAM" id="SSF52540">
    <property type="entry name" value="P-loop containing nucleoside triphosphate hydrolases"/>
    <property type="match status" value="1"/>
</dbReference>
<dbReference type="InterPro" id="IPR041118">
    <property type="entry name" value="Rx_N"/>
</dbReference>
<evidence type="ECO:0000259" key="8">
    <source>
        <dbReference type="Pfam" id="PF18052"/>
    </source>
</evidence>
<dbReference type="InterPro" id="IPR042197">
    <property type="entry name" value="Apaf_helical"/>
</dbReference>
<feature type="domain" description="NB-ARC" evidence="7">
    <location>
        <begin position="171"/>
        <end position="335"/>
    </location>
</feature>
<keyword evidence="5" id="KW-0611">Plant defense</keyword>
<evidence type="ECO:0000256" key="5">
    <source>
        <dbReference type="ARBA" id="ARBA00022821"/>
    </source>
</evidence>
<evidence type="ECO:0000256" key="4">
    <source>
        <dbReference type="ARBA" id="ARBA00022741"/>
    </source>
</evidence>
<dbReference type="GO" id="GO:0002758">
    <property type="term" value="P:innate immune response-activating signaling pathway"/>
    <property type="evidence" value="ECO:0007669"/>
    <property type="project" value="UniProtKB-ARBA"/>
</dbReference>
<dbReference type="InterPro" id="IPR036388">
    <property type="entry name" value="WH-like_DNA-bd_sf"/>
</dbReference>
<reference evidence="11" key="1">
    <citation type="journal article" date="2013" name="Nature">
        <title>Draft genome of the wheat A-genome progenitor Triticum urartu.</title>
        <authorList>
            <person name="Ling H.Q."/>
            <person name="Zhao S."/>
            <person name="Liu D."/>
            <person name="Wang J."/>
            <person name="Sun H."/>
            <person name="Zhang C."/>
            <person name="Fan H."/>
            <person name="Li D."/>
            <person name="Dong L."/>
            <person name="Tao Y."/>
            <person name="Gao C."/>
            <person name="Wu H."/>
            <person name="Li Y."/>
            <person name="Cui Y."/>
            <person name="Guo X."/>
            <person name="Zheng S."/>
            <person name="Wang B."/>
            <person name="Yu K."/>
            <person name="Liang Q."/>
            <person name="Yang W."/>
            <person name="Lou X."/>
            <person name="Chen J."/>
            <person name="Feng M."/>
            <person name="Jian J."/>
            <person name="Zhang X."/>
            <person name="Luo G."/>
            <person name="Jiang Y."/>
            <person name="Liu J."/>
            <person name="Wang Z."/>
            <person name="Sha Y."/>
            <person name="Zhang B."/>
            <person name="Wu H."/>
            <person name="Tang D."/>
            <person name="Shen Q."/>
            <person name="Xue P."/>
            <person name="Zou S."/>
            <person name="Wang X."/>
            <person name="Liu X."/>
            <person name="Wang F."/>
            <person name="Yang Y."/>
            <person name="An X."/>
            <person name="Dong Z."/>
            <person name="Zhang K."/>
            <person name="Zhang X."/>
            <person name="Luo M.C."/>
            <person name="Dvorak J."/>
            <person name="Tong Y."/>
            <person name="Wang J."/>
            <person name="Yang H."/>
            <person name="Li Z."/>
            <person name="Wang D."/>
            <person name="Zhang A."/>
            <person name="Wang J."/>
        </authorList>
    </citation>
    <scope>NUCLEOTIDE SEQUENCE</scope>
</reference>
<comment type="similarity">
    <text evidence="1">Belongs to the disease resistance NB-LRR family.</text>
</comment>
<dbReference type="Gene3D" id="1.20.5.4130">
    <property type="match status" value="1"/>
</dbReference>
<dbReference type="AlphaFoldDB" id="M8AYH9"/>
<evidence type="ECO:0000259" key="9">
    <source>
        <dbReference type="Pfam" id="PF23559"/>
    </source>
</evidence>
<dbReference type="InterPro" id="IPR044974">
    <property type="entry name" value="Disease_R_plants"/>
</dbReference>
<dbReference type="Pfam" id="PF18052">
    <property type="entry name" value="Rx_N"/>
    <property type="match status" value="1"/>
</dbReference>
<dbReference type="GO" id="GO:0043531">
    <property type="term" value="F:ADP binding"/>
    <property type="evidence" value="ECO:0007669"/>
    <property type="project" value="InterPro"/>
</dbReference>
<dbReference type="Pfam" id="PF23559">
    <property type="entry name" value="WHD_DRP"/>
    <property type="match status" value="1"/>
</dbReference>
<dbReference type="PANTHER" id="PTHR23155:SF906">
    <property type="entry name" value="OS08G0205100 PROTEIN"/>
    <property type="match status" value="1"/>
</dbReference>
<keyword evidence="6" id="KW-0175">Coiled coil</keyword>
<dbReference type="GO" id="GO:0009626">
    <property type="term" value="P:plant-type hypersensitive response"/>
    <property type="evidence" value="ECO:0007669"/>
    <property type="project" value="UniProtKB-ARBA"/>
</dbReference>
<dbReference type="FunFam" id="3.40.50.300:FF:001091">
    <property type="entry name" value="Probable disease resistance protein At1g61300"/>
    <property type="match status" value="1"/>
</dbReference>
<dbReference type="Pfam" id="PF23598">
    <property type="entry name" value="LRR_14"/>
    <property type="match status" value="1"/>
</dbReference>
<organism evidence="11">
    <name type="scientific">Triticum urartu</name>
    <name type="common">Red wild einkorn</name>
    <name type="synonym">Crithodium urartu</name>
    <dbReference type="NCBI Taxonomy" id="4572"/>
    <lineage>
        <taxon>Eukaryota</taxon>
        <taxon>Viridiplantae</taxon>
        <taxon>Streptophyta</taxon>
        <taxon>Embryophyta</taxon>
        <taxon>Tracheophyta</taxon>
        <taxon>Spermatophyta</taxon>
        <taxon>Magnoliopsida</taxon>
        <taxon>Liliopsida</taxon>
        <taxon>Poales</taxon>
        <taxon>Poaceae</taxon>
        <taxon>BOP clade</taxon>
        <taxon>Pooideae</taxon>
        <taxon>Triticodae</taxon>
        <taxon>Triticeae</taxon>
        <taxon>Triticinae</taxon>
        <taxon>Triticum</taxon>
    </lineage>
</organism>
<sequence>MAVSATSGVLNPLLGKLSRLLGEEYKKLTGVRKQASFLKDELSAMKALLDKMELMDKLDPSAKDWRDHIREMSYDMENCIDDFIHDIEGARAKKGFVRKMAQRLRRLGRRHQIANRIEELKVLAVEANARCKRYNIDACINLSPGPVVMDPRIPALYKEAAGLVGIDGPREELVTLLMDSQKKLKVVSIVGFGGLGKTTLAKQVYDEIGGQFDRKAFSSVSQRPDVKSLLIGLQLKLETGNSSHAYELQDIIDSLREGLKDKRYLIIVDDLWDQSTWNTIRCAFPDNTNGSRVMVTTRLDDVAATTCLSDRACIYSMKPLKEQDSRKLFFDRVFGSENVCPPQFKEISVEIFRKCGGLPLAIITIAGLLASHEARLLNEWENIKNSLGARSATKPTLEEMRGILNLSYVHLPVYLRPCFLYLGMYPEDREIERDDLVRQWIAEGFVCSLHRADLDDVGKSYFNELVNRSMIQPGRTSYGEVLSCRVHDMMLDLILSKSTEDNFISVAYNYEDMARLPSCKYKVRRLSFQSGVRSAKSEALATGMSQVRSYARFGESQYTPPLSQFKYLWVLVLEFPYNWEMTIDLTVIGCLFLLRYLHVLASSAVVALPEEIQGLVHLQTLVLYCKSTQSFPSDISCLANLFHLVLPRGGLPEGIKKMRSLRTLRCRYMFESSLEDIKGLGELTNLKELYLSTAGWECLTLEQENSLVSSIGMLRDLKRLSLKLERRCSDPDSQLDSLHDPPPRLEVLYLIDWELKRVPKWIGELYYLRILDLRVLHLSSDEVRILGELPSLVHVRIKVSDVSQDKVVVGTGLFPVLEHLWFEWVKDANAYLSFEAGAMPKVQTLTLQFRWREWRGATPIGMECLPCLQKIEVWTYRAGFFADVQAEVESAFKGACVYDFAVGTKYIDNNQRPTRIHFELLQNLVKILMLNM</sequence>
<dbReference type="Pfam" id="PF00931">
    <property type="entry name" value="NB-ARC"/>
    <property type="match status" value="1"/>
</dbReference>
<dbReference type="SUPFAM" id="SSF52058">
    <property type="entry name" value="L domain-like"/>
    <property type="match status" value="1"/>
</dbReference>
<dbReference type="InterPro" id="IPR038005">
    <property type="entry name" value="RX-like_CC"/>
</dbReference>
<dbReference type="Gene3D" id="1.10.8.430">
    <property type="entry name" value="Helical domain of apoptotic protease-activating factors"/>
    <property type="match status" value="1"/>
</dbReference>
<dbReference type="InterPro" id="IPR058922">
    <property type="entry name" value="WHD_DRP"/>
</dbReference>
<dbReference type="Gene3D" id="1.10.10.10">
    <property type="entry name" value="Winged helix-like DNA-binding domain superfamily/Winged helix DNA-binding domain"/>
    <property type="match status" value="1"/>
</dbReference>
<dbReference type="InterPro" id="IPR002182">
    <property type="entry name" value="NB-ARC"/>
</dbReference>
<name>M8AYH9_TRIUA</name>
<keyword evidence="2" id="KW-0433">Leucine-rich repeat</keyword>
<dbReference type="OMA" id="IDIEWSG"/>
<dbReference type="EMBL" id="KD034353">
    <property type="protein sequence ID" value="EMS66199.1"/>
    <property type="molecule type" value="Genomic_DNA"/>
</dbReference>
<dbReference type="PANTHER" id="PTHR23155">
    <property type="entry name" value="DISEASE RESISTANCE PROTEIN RP"/>
    <property type="match status" value="1"/>
</dbReference>
<dbReference type="InterPro" id="IPR027417">
    <property type="entry name" value="P-loop_NTPase"/>
</dbReference>
<gene>
    <name evidence="11" type="ORF">TRIUR3_13045</name>
</gene>
<evidence type="ECO:0000256" key="6">
    <source>
        <dbReference type="ARBA" id="ARBA00023054"/>
    </source>
</evidence>
<evidence type="ECO:0000259" key="10">
    <source>
        <dbReference type="Pfam" id="PF23598"/>
    </source>
</evidence>
<dbReference type="eggNOG" id="KOG4658">
    <property type="taxonomic scope" value="Eukaryota"/>
</dbReference>
<keyword evidence="3" id="KW-0677">Repeat</keyword>